<dbReference type="Proteomes" id="UP001596122">
    <property type="component" value="Unassembled WGS sequence"/>
</dbReference>
<sequence length="115" mass="12262">MWEVIGADGGHIGVALERQQHMDVDALREHAAAAGLTPQETTDSRLRWGVPEVAGHISGGVMLGEGTDLLVLRVESSSDDLERVFRADAATRSAAFLERMGKVLVSGAPSLDGRR</sequence>
<comment type="caution">
    <text evidence="1">The sequence shown here is derived from an EMBL/GenBank/DDBJ whole genome shotgun (WGS) entry which is preliminary data.</text>
</comment>
<evidence type="ECO:0000313" key="1">
    <source>
        <dbReference type="EMBL" id="MFC5382287.1"/>
    </source>
</evidence>
<protein>
    <submittedName>
        <fullName evidence="1">Uncharacterized protein</fullName>
    </submittedName>
</protein>
<dbReference type="EMBL" id="JBHSLD010000015">
    <property type="protein sequence ID" value="MFC5382287.1"/>
    <property type="molecule type" value="Genomic_DNA"/>
</dbReference>
<keyword evidence="2" id="KW-1185">Reference proteome</keyword>
<accession>A0ABW0GQL5</accession>
<name>A0ABW0GQL5_9MICO</name>
<dbReference type="RefSeq" id="WP_340271211.1">
    <property type="nucleotide sequence ID" value="NZ_JBBEOG010000010.1"/>
</dbReference>
<evidence type="ECO:0000313" key="2">
    <source>
        <dbReference type="Proteomes" id="UP001596122"/>
    </source>
</evidence>
<reference evidence="2" key="1">
    <citation type="journal article" date="2019" name="Int. J. Syst. Evol. Microbiol.">
        <title>The Global Catalogue of Microorganisms (GCM) 10K type strain sequencing project: providing services to taxonomists for standard genome sequencing and annotation.</title>
        <authorList>
            <consortium name="The Broad Institute Genomics Platform"/>
            <consortium name="The Broad Institute Genome Sequencing Center for Infectious Disease"/>
            <person name="Wu L."/>
            <person name="Ma J."/>
        </authorList>
    </citation>
    <scope>NUCLEOTIDE SEQUENCE [LARGE SCALE GENOMIC DNA]</scope>
    <source>
        <strain evidence="2">CCUG 43114</strain>
    </source>
</reference>
<organism evidence="1 2">
    <name type="scientific">Aquipuribacter nitratireducens</name>
    <dbReference type="NCBI Taxonomy" id="650104"/>
    <lineage>
        <taxon>Bacteria</taxon>
        <taxon>Bacillati</taxon>
        <taxon>Actinomycetota</taxon>
        <taxon>Actinomycetes</taxon>
        <taxon>Micrococcales</taxon>
        <taxon>Intrasporangiaceae</taxon>
        <taxon>Aquipuribacter</taxon>
    </lineage>
</organism>
<proteinExistence type="predicted"/>
<gene>
    <name evidence="1" type="ORF">ACFPJ6_16085</name>
</gene>